<dbReference type="Pfam" id="PF24883">
    <property type="entry name" value="NPHP3_N"/>
    <property type="match status" value="1"/>
</dbReference>
<dbReference type="Proteomes" id="UP000772434">
    <property type="component" value="Unassembled WGS sequence"/>
</dbReference>
<comment type="caution">
    <text evidence="4">The sequence shown here is derived from an EMBL/GenBank/DDBJ whole genome shotgun (WGS) entry which is preliminary data.</text>
</comment>
<keyword evidence="2" id="KW-1133">Transmembrane helix</keyword>
<accession>A0A9P5U9U5</accession>
<evidence type="ECO:0000256" key="1">
    <source>
        <dbReference type="ARBA" id="ARBA00022737"/>
    </source>
</evidence>
<proteinExistence type="predicted"/>
<reference evidence="4" key="1">
    <citation type="submission" date="2020-11" db="EMBL/GenBank/DDBJ databases">
        <authorList>
            <consortium name="DOE Joint Genome Institute"/>
            <person name="Ahrendt S."/>
            <person name="Riley R."/>
            <person name="Andreopoulos W."/>
            <person name="Labutti K."/>
            <person name="Pangilinan J."/>
            <person name="Ruiz-Duenas F.J."/>
            <person name="Barrasa J.M."/>
            <person name="Sanchez-Garcia M."/>
            <person name="Camarero S."/>
            <person name="Miyauchi S."/>
            <person name="Serrano A."/>
            <person name="Linde D."/>
            <person name="Babiker R."/>
            <person name="Drula E."/>
            <person name="Ayuso-Fernandez I."/>
            <person name="Pacheco R."/>
            <person name="Padilla G."/>
            <person name="Ferreira P."/>
            <person name="Barriuso J."/>
            <person name="Kellner H."/>
            <person name="Castanera R."/>
            <person name="Alfaro M."/>
            <person name="Ramirez L."/>
            <person name="Pisabarro A.G."/>
            <person name="Kuo A."/>
            <person name="Tritt A."/>
            <person name="Lipzen A."/>
            <person name="He G."/>
            <person name="Yan M."/>
            <person name="Ng V."/>
            <person name="Cullen D."/>
            <person name="Martin F."/>
            <person name="Rosso M.-N."/>
            <person name="Henrissat B."/>
            <person name="Hibbett D."/>
            <person name="Martinez A.T."/>
            <person name="Grigoriev I.V."/>
        </authorList>
    </citation>
    <scope>NUCLEOTIDE SEQUENCE</scope>
    <source>
        <strain evidence="4">AH 40177</strain>
    </source>
</reference>
<gene>
    <name evidence="4" type="ORF">BDP27DRAFT_1322335</name>
</gene>
<evidence type="ECO:0000313" key="4">
    <source>
        <dbReference type="EMBL" id="KAF9071329.1"/>
    </source>
</evidence>
<name>A0A9P5U9U5_9AGAR</name>
<evidence type="ECO:0000256" key="2">
    <source>
        <dbReference type="SAM" id="Phobius"/>
    </source>
</evidence>
<keyword evidence="5" id="KW-1185">Reference proteome</keyword>
<dbReference type="AlphaFoldDB" id="A0A9P5U9U5"/>
<dbReference type="EMBL" id="JADNRY010000033">
    <property type="protein sequence ID" value="KAF9071329.1"/>
    <property type="molecule type" value="Genomic_DNA"/>
</dbReference>
<dbReference type="InterPro" id="IPR027417">
    <property type="entry name" value="P-loop_NTPase"/>
</dbReference>
<sequence>MSDQAGNSSGPFFPNARNFSISDSHFTQIGRDQIINIGSDEHPALSDLSRCVSTSALYDAEARSPRPFCPPGTREEELNTLQCWVSSIEYRRRRNTVEDSPSVYWLCGLEGAGKSAVAQTLAETYAESTTLTASFFFGRSDSSRNNAHRLFTTIAFQLAFAIPQLCGVIESVIQNEPAVLTSSIETQFERLILRPCFEVSEGPSPVDQRRILWAIGNGIRQSAHILPFKILITSRPEPHIRDAFNGGVPLYRRMSLDPPSKTSIRTFIYGLLFFGWVNFIFYLLLGGLRIVPYPHPNVGSIWGIVKVASKPMLKSLAEITLYDR</sequence>
<keyword evidence="1" id="KW-0677">Repeat</keyword>
<keyword evidence="2" id="KW-0472">Membrane</keyword>
<dbReference type="SUPFAM" id="SSF52540">
    <property type="entry name" value="P-loop containing nucleoside triphosphate hydrolases"/>
    <property type="match status" value="1"/>
</dbReference>
<organism evidence="4 5">
    <name type="scientific">Rhodocollybia butyracea</name>
    <dbReference type="NCBI Taxonomy" id="206335"/>
    <lineage>
        <taxon>Eukaryota</taxon>
        <taxon>Fungi</taxon>
        <taxon>Dikarya</taxon>
        <taxon>Basidiomycota</taxon>
        <taxon>Agaricomycotina</taxon>
        <taxon>Agaricomycetes</taxon>
        <taxon>Agaricomycetidae</taxon>
        <taxon>Agaricales</taxon>
        <taxon>Marasmiineae</taxon>
        <taxon>Omphalotaceae</taxon>
        <taxon>Rhodocollybia</taxon>
    </lineage>
</organism>
<evidence type="ECO:0000259" key="3">
    <source>
        <dbReference type="Pfam" id="PF24883"/>
    </source>
</evidence>
<dbReference type="Gene3D" id="3.40.50.300">
    <property type="entry name" value="P-loop containing nucleotide triphosphate hydrolases"/>
    <property type="match status" value="1"/>
</dbReference>
<protein>
    <recommendedName>
        <fullName evidence="3">Nephrocystin 3-like N-terminal domain-containing protein</fullName>
    </recommendedName>
</protein>
<keyword evidence="2" id="KW-0812">Transmembrane</keyword>
<feature type="domain" description="Nephrocystin 3-like N-terminal" evidence="3">
    <location>
        <begin position="84"/>
        <end position="197"/>
    </location>
</feature>
<feature type="transmembrane region" description="Helical" evidence="2">
    <location>
        <begin position="267"/>
        <end position="285"/>
    </location>
</feature>
<evidence type="ECO:0000313" key="5">
    <source>
        <dbReference type="Proteomes" id="UP000772434"/>
    </source>
</evidence>
<dbReference type="InterPro" id="IPR056884">
    <property type="entry name" value="NPHP3-like_N"/>
</dbReference>
<dbReference type="OrthoDB" id="3269932at2759"/>